<name>A0ABW0ZJ09_9ACTN</name>
<proteinExistence type="predicted"/>
<dbReference type="EMBL" id="JBHSNS010000008">
    <property type="protein sequence ID" value="MFC5730322.1"/>
    <property type="molecule type" value="Genomic_DNA"/>
</dbReference>
<dbReference type="Proteomes" id="UP001596072">
    <property type="component" value="Unassembled WGS sequence"/>
</dbReference>
<organism evidence="1 2">
    <name type="scientific">Nocardioides vastitatis</name>
    <dbReference type="NCBI Taxonomy" id="2568655"/>
    <lineage>
        <taxon>Bacteria</taxon>
        <taxon>Bacillati</taxon>
        <taxon>Actinomycetota</taxon>
        <taxon>Actinomycetes</taxon>
        <taxon>Propionibacteriales</taxon>
        <taxon>Nocardioidaceae</taxon>
        <taxon>Nocardioides</taxon>
    </lineage>
</organism>
<protein>
    <recommendedName>
        <fullName evidence="3">DUF2589 domain-containing protein</fullName>
    </recommendedName>
</protein>
<keyword evidence="2" id="KW-1185">Reference proteome</keyword>
<dbReference type="RefSeq" id="WP_136433007.1">
    <property type="nucleotide sequence ID" value="NZ_JBHSNS010000008.1"/>
</dbReference>
<reference evidence="2" key="1">
    <citation type="journal article" date="2019" name="Int. J. Syst. Evol. Microbiol.">
        <title>The Global Catalogue of Microorganisms (GCM) 10K type strain sequencing project: providing services to taxonomists for standard genome sequencing and annotation.</title>
        <authorList>
            <consortium name="The Broad Institute Genomics Platform"/>
            <consortium name="The Broad Institute Genome Sequencing Center for Infectious Disease"/>
            <person name="Wu L."/>
            <person name="Ma J."/>
        </authorList>
    </citation>
    <scope>NUCLEOTIDE SEQUENCE [LARGE SCALE GENOMIC DNA]</scope>
    <source>
        <strain evidence="2">YIM 94188</strain>
    </source>
</reference>
<accession>A0ABW0ZJ09</accession>
<evidence type="ECO:0008006" key="3">
    <source>
        <dbReference type="Google" id="ProtNLM"/>
    </source>
</evidence>
<gene>
    <name evidence="1" type="ORF">ACFPQB_15470</name>
</gene>
<evidence type="ECO:0000313" key="1">
    <source>
        <dbReference type="EMBL" id="MFC5730322.1"/>
    </source>
</evidence>
<evidence type="ECO:0000313" key="2">
    <source>
        <dbReference type="Proteomes" id="UP001596072"/>
    </source>
</evidence>
<comment type="caution">
    <text evidence="1">The sequence shown here is derived from an EMBL/GenBank/DDBJ whole genome shotgun (WGS) entry which is preliminary data.</text>
</comment>
<sequence length="214" mass="23868">MADRQGCACESTAYDAGPASYQRFGVNWIRRVLDRERVLRTIDDVLGEKIELGPIGAGPGRAFASVSILGQFHPTSGEEVPAELLTYAVNLPISVVFDLALPLDTLTFSAEVLVPLVVVVHTEEPVCLRLEIRVPTEDQIELHLHTDTRRGRTLQRIAGLESELRRFLIKVLTTELDKPYVKRATFLDMEQLIDHAWPALSSQFLPQGPDDRKG</sequence>